<dbReference type="Pfam" id="PF13173">
    <property type="entry name" value="AAA_14"/>
    <property type="match status" value="1"/>
</dbReference>
<evidence type="ECO:0000313" key="5">
    <source>
        <dbReference type="Proteomes" id="UP000738826"/>
    </source>
</evidence>
<accession>A0A8J7YWT1</accession>
<comment type="caution">
    <text evidence="4">The sequence shown here is derived from an EMBL/GenBank/DDBJ whole genome shotgun (WGS) entry which is preliminary data.</text>
</comment>
<sequence>MPERKLILVIKGVRRSGKSSITYNLAKKFETKETLIMNFEDPRLKNIYAGDILKAIEIYQRKLGVNNPKMTVFDEVQNIKKWENIARLLAEARNIKVVVTGSSSKLMSAEYASVLTGRHIDKEMFPLIFREFVNWNDINADGIEMDKNRAEIMNLLEEYLKYGGFPEVVLMKKDKFKLLRTYFDDILTKDIIRRFGIREIKKIEILAKIYLANVSTLQSFNKLKNVISASLDTVERFSNFFETARLFFYVPKFSYATLKEQVLNPKKVYCIDTGLINSIAFRFSENFGRLMENLVAIELFRRRSYWHNDWEIYYWKDYQQHETDFIVKEGPEVRQLIQVTCASGKDEIEKREIDGLIKGSEELNCKNLLVITHDYEDEIKTENKTMRCLPLWKWLINVK</sequence>
<dbReference type="InterPro" id="IPR027417">
    <property type="entry name" value="P-loop_NTPase"/>
</dbReference>
<dbReference type="Proteomes" id="UP000768163">
    <property type="component" value="Unassembled WGS sequence"/>
</dbReference>
<name>A0A8J7YWT1_9ARCH</name>
<dbReference type="AlphaFoldDB" id="A0A8J7YWT1"/>
<dbReference type="PANTHER" id="PTHR33295:SF19">
    <property type="entry name" value="ARCHAEAL ATPASE"/>
    <property type="match status" value="1"/>
</dbReference>
<gene>
    <name evidence="4" type="ORF">GW779_02520</name>
    <name evidence="3" type="ORF">GW910_01860</name>
</gene>
<evidence type="ECO:0000259" key="2">
    <source>
        <dbReference type="Pfam" id="PF13635"/>
    </source>
</evidence>
<proteinExistence type="predicted"/>
<reference evidence="4" key="1">
    <citation type="submission" date="2019-11" db="EMBL/GenBank/DDBJ databases">
        <title>Lipid analysis of CO2-rich subsurface aquifers suggests an autotrophy-based deep biosphere with lysolipids enriched in CPR bacteria.</title>
        <authorList>
            <person name="Probst A.J."/>
            <person name="Elling F.J."/>
            <person name="Castelle C.J."/>
            <person name="Zhu Q."/>
            <person name="Elvert M."/>
            <person name="Birarda G."/>
            <person name="Holman H.-Y."/>
            <person name="Lane K.R."/>
            <person name="Ladd B."/>
            <person name="Ryan M.C."/>
            <person name="Woyke T."/>
            <person name="Hinrichs K.-U."/>
            <person name="Banfield J.F."/>
        </authorList>
    </citation>
    <scope>NUCLEOTIDE SEQUENCE</scope>
    <source>
        <strain evidence="3">CG_2015-01_33_1645</strain>
        <strain evidence="4">CG_2015-04_33_537</strain>
    </source>
</reference>
<evidence type="ECO:0000259" key="1">
    <source>
        <dbReference type="Pfam" id="PF13173"/>
    </source>
</evidence>
<keyword evidence="4" id="KW-0067">ATP-binding</keyword>
<dbReference type="SUPFAM" id="SSF52540">
    <property type="entry name" value="P-loop containing nucleoside triphosphate hydrolases"/>
    <property type="match status" value="1"/>
</dbReference>
<organism evidence="4 5">
    <name type="scientific">Candidatus Altarchaeum hamiconexum</name>
    <dbReference type="NCBI Taxonomy" id="1803513"/>
    <lineage>
        <taxon>Archaea</taxon>
        <taxon>Candidatus Altarchaeota</taxon>
        <taxon>Candidatus Altiarchaeia</taxon>
        <taxon>Candidatus Altarchaeales</taxon>
        <taxon>Candidatus Altarchaeaceae</taxon>
        <taxon>Candidatus Altarchaeum</taxon>
    </lineage>
</organism>
<dbReference type="EMBL" id="JAACQH010000046">
    <property type="protein sequence ID" value="NCS91285.1"/>
    <property type="molecule type" value="Genomic_DNA"/>
</dbReference>
<keyword evidence="4" id="KW-0547">Nucleotide-binding</keyword>
<evidence type="ECO:0000313" key="4">
    <source>
        <dbReference type="EMBL" id="NCS91285.1"/>
    </source>
</evidence>
<dbReference type="PANTHER" id="PTHR33295">
    <property type="entry name" value="ATPASE"/>
    <property type="match status" value="1"/>
</dbReference>
<dbReference type="Pfam" id="PF13635">
    <property type="entry name" value="DUF4143"/>
    <property type="match status" value="1"/>
</dbReference>
<feature type="domain" description="AAA" evidence="1">
    <location>
        <begin position="6"/>
        <end position="132"/>
    </location>
</feature>
<dbReference type="Proteomes" id="UP000738826">
    <property type="component" value="Unassembled WGS sequence"/>
</dbReference>
<feature type="domain" description="DUF4143" evidence="2">
    <location>
        <begin position="189"/>
        <end position="339"/>
    </location>
</feature>
<dbReference type="InterPro" id="IPR025420">
    <property type="entry name" value="DUF4143"/>
</dbReference>
<dbReference type="Gene3D" id="3.40.50.300">
    <property type="entry name" value="P-loop containing nucleotide triphosphate hydrolases"/>
    <property type="match status" value="1"/>
</dbReference>
<evidence type="ECO:0000313" key="3">
    <source>
        <dbReference type="EMBL" id="NCN64809.1"/>
    </source>
</evidence>
<dbReference type="InterPro" id="IPR041682">
    <property type="entry name" value="AAA_14"/>
</dbReference>
<dbReference type="GO" id="GO:0005524">
    <property type="term" value="F:ATP binding"/>
    <property type="evidence" value="ECO:0007669"/>
    <property type="project" value="UniProtKB-KW"/>
</dbReference>
<protein>
    <submittedName>
        <fullName evidence="4">ATP-binding protein</fullName>
    </submittedName>
</protein>
<dbReference type="EMBL" id="JAACVF010000044">
    <property type="protein sequence ID" value="NCN64809.1"/>
    <property type="molecule type" value="Genomic_DNA"/>
</dbReference>